<feature type="region of interest" description="Disordered" evidence="2">
    <location>
        <begin position="425"/>
        <end position="556"/>
    </location>
</feature>
<feature type="coiled-coil region" evidence="1">
    <location>
        <begin position="118"/>
        <end position="152"/>
    </location>
</feature>
<dbReference type="InterPro" id="IPR024774">
    <property type="entry name" value="PH_dom-Mcp5-type"/>
</dbReference>
<feature type="compositionally biased region" description="Polar residues" evidence="2">
    <location>
        <begin position="842"/>
        <end position="852"/>
    </location>
</feature>
<sequence length="1390" mass="153000">MMRDNGWETEDEHAAAAQHHLPPPTDTPYRTPAPSIRSNRSRHSSRRSSRQKSASPGPSSSPPPLPLGEKRMSGSLDVTNDETISILDPRRFTPTLHANLVAEILTLRRDQEERIKIIESLEEALHDTRGEHESLQDRLADNAKENRSLKRQLALLEGGTSSALSELAKERDEAVETTTEMRRRLEAIQKKLKSRDEDADRVQNLWANDKDTWDEERRKLEVKIHVSENRLKTVLDEVTAYEASRLKTQPQGPDAEDRDNGTESDGGSVRTMSLTNSIRFSMLNGPNGYGVIKGNSLSLADELDLDEDETDYEGGRDSVMSSPEKHQRTQSRESILFRTHRRNQSGDSMKRPGSVITRGTSLLSQTVLERLERGISEHDEIVSQPKFQYVDTGVQYTPPPSPKLSLVIETVSVIEPTALAEMETPQILEKQSSSETTAKEWEVGANQRRKRVYTNPPLVIEPPKDSPMVSAASQTVDEPLSPPRTPVSPTRAPPPPPSKFMPIEEKTEMTSTSTQTDTQIETLNTSPTSSKRLPPPIPIPSIQLHPPSSAPATPRESLLPQLSKDVGCQVAISKPISTRSMSVQTEEIRVAQRLISLPPHLHPSIISSSPPSPELRLEGLQFSPIPDTLPPKNPRRQSSQRSITTLPSSPPAMETRDTYPGNNDDGPLAKDRGHIRRPHRISSLFAGFDGASSDEADEFGDGDISDNDFRTALSAPKPTKKDTKKISLVSRSLPQKTEIPDILAINNRSNAENEADDHFDEEALELPPGTSAKAARTLGQPLPIVSMAKPAQMHRAALIQSGVKAHRARPSSSGLSEEVAPPFPIPTRASSRRPGIAASAPSDVNRTPSNGRGSRPYRAGSVGRTGSVRKVRSAAAMTRGRRAARRSESRSPPMSPTLEPESPRLPPLPSNDITTPRFSRDNGSSRYRTHRHRLSTTNTAFTTNTAGSSAITDSQSTNQATSVVDAIAQTMVGEWMFKYVRRRKSFGVSDQDGDSATNGARHKRWVWLAPYERAVMWSSKQPTSGSALLGKTGRKLTIQSVLDVKDDNPPPKGSGGVFDRSILILTPARALKFTAVSRERHYLWLTALSFLAHSSQAVPDVITPNPTPTLSTKAPPLPDFQKPSRMPKTHKIRDSIKVAKGKNAFNRSGSARTFSNSQQTDTNTSVRDNESFYTNSHSVRSEPAEAPFVPRFSERGMGGHGRKRSNTGSHIPPPLSFRGFSGSHVPTHSTAGMSDRTADSSENQSSYHSQHSSVAGYNGPSSRSSIRTSDASARPGAVVNNFFDAVGTVRMEAFISPLGVTRFDDFPDEQDEMDMMSLQRRRSRDGRRRSRNKESFGVSRSGFGGFGGRAIEDWYSGSRTAGEEECGHRDFEERPDKNGKDCREDPFTNF</sequence>
<dbReference type="GO" id="GO:0005938">
    <property type="term" value="C:cell cortex"/>
    <property type="evidence" value="ECO:0007669"/>
    <property type="project" value="InterPro"/>
</dbReference>
<feature type="compositionally biased region" description="Low complexity" evidence="2">
    <location>
        <begin position="890"/>
        <end position="900"/>
    </location>
</feature>
<dbReference type="PANTHER" id="PTHR28190">
    <property type="entry name" value="NUCLEAR MIGRATION PROTEIN NUM1"/>
    <property type="match status" value="1"/>
</dbReference>
<dbReference type="Proteomes" id="UP001152300">
    <property type="component" value="Unassembled WGS sequence"/>
</dbReference>
<evidence type="ECO:0000256" key="1">
    <source>
        <dbReference type="SAM" id="Coils"/>
    </source>
</evidence>
<feature type="compositionally biased region" description="Pro residues" evidence="2">
    <location>
        <begin position="480"/>
        <end position="499"/>
    </location>
</feature>
<feature type="compositionally biased region" description="Basic and acidic residues" evidence="2">
    <location>
        <begin position="1361"/>
        <end position="1390"/>
    </location>
</feature>
<evidence type="ECO:0000256" key="2">
    <source>
        <dbReference type="SAM" id="MobiDB-lite"/>
    </source>
</evidence>
<keyword evidence="1" id="KW-0175">Coiled coil</keyword>
<dbReference type="PANTHER" id="PTHR28190:SF2">
    <property type="entry name" value="MIGRATION PROTEIN, PUTATIVE (AFU_ORTHOLOGUE AFUA_2G07730)-RELATED"/>
    <property type="match status" value="1"/>
</dbReference>
<protein>
    <recommendedName>
        <fullName evidence="3">Pleckstrin homology domain-containing protein</fullName>
    </recommendedName>
</protein>
<feature type="compositionally biased region" description="Low complexity" evidence="2">
    <location>
        <begin position="600"/>
        <end position="609"/>
    </location>
</feature>
<dbReference type="GO" id="GO:0005739">
    <property type="term" value="C:mitochondrion"/>
    <property type="evidence" value="ECO:0007669"/>
    <property type="project" value="TreeGrafter"/>
</dbReference>
<feature type="region of interest" description="Disordered" evidence="2">
    <location>
        <begin position="1"/>
        <end position="74"/>
    </location>
</feature>
<dbReference type="OrthoDB" id="2149224at2759"/>
<dbReference type="Pfam" id="PF12814">
    <property type="entry name" value="Mcp5_PH"/>
    <property type="match status" value="1"/>
</dbReference>
<feature type="compositionally biased region" description="Polar residues" evidence="2">
    <location>
        <begin position="1145"/>
        <end position="1178"/>
    </location>
</feature>
<feature type="compositionally biased region" description="Low complexity" evidence="2">
    <location>
        <begin position="509"/>
        <end position="522"/>
    </location>
</feature>
<feature type="compositionally biased region" description="Basic residues" evidence="2">
    <location>
        <begin position="39"/>
        <end position="50"/>
    </location>
</feature>
<feature type="compositionally biased region" description="Low complexity" evidence="2">
    <location>
        <begin position="936"/>
        <end position="946"/>
    </location>
</feature>
<gene>
    <name evidence="4" type="ORF">OCU04_011710</name>
</gene>
<feature type="compositionally biased region" description="Polar residues" evidence="2">
    <location>
        <begin position="947"/>
        <end position="958"/>
    </location>
</feature>
<comment type="caution">
    <text evidence="4">The sequence shown here is derived from an EMBL/GenBank/DDBJ whole genome shotgun (WGS) entry which is preliminary data.</text>
</comment>
<organism evidence="4 5">
    <name type="scientific">Sclerotinia nivalis</name>
    <dbReference type="NCBI Taxonomy" id="352851"/>
    <lineage>
        <taxon>Eukaryota</taxon>
        <taxon>Fungi</taxon>
        <taxon>Dikarya</taxon>
        <taxon>Ascomycota</taxon>
        <taxon>Pezizomycotina</taxon>
        <taxon>Leotiomycetes</taxon>
        <taxon>Helotiales</taxon>
        <taxon>Sclerotiniaceae</taxon>
        <taxon>Sclerotinia</taxon>
    </lineage>
</organism>
<dbReference type="GO" id="GO:0000226">
    <property type="term" value="P:microtubule cytoskeleton organization"/>
    <property type="evidence" value="ECO:0007669"/>
    <property type="project" value="TreeGrafter"/>
</dbReference>
<dbReference type="InterPro" id="IPR053005">
    <property type="entry name" value="Nuclear_Pos-Cytoskel_Interact"/>
</dbReference>
<dbReference type="GO" id="GO:0005543">
    <property type="term" value="F:phospholipid binding"/>
    <property type="evidence" value="ECO:0007669"/>
    <property type="project" value="InterPro"/>
</dbReference>
<feature type="compositionally biased region" description="Polar residues" evidence="2">
    <location>
        <begin position="911"/>
        <end position="926"/>
    </location>
</feature>
<feature type="region of interest" description="Disordered" evidence="2">
    <location>
        <begin position="600"/>
        <end position="677"/>
    </location>
</feature>
<feature type="compositionally biased region" description="Basic residues" evidence="2">
    <location>
        <begin position="1319"/>
        <end position="1331"/>
    </location>
</feature>
<feature type="compositionally biased region" description="Low complexity" evidence="2">
    <location>
        <begin position="1261"/>
        <end position="1273"/>
    </location>
</feature>
<dbReference type="GO" id="GO:0015631">
    <property type="term" value="F:tubulin binding"/>
    <property type="evidence" value="ECO:0007669"/>
    <property type="project" value="TreeGrafter"/>
</dbReference>
<feature type="compositionally biased region" description="Polar residues" evidence="2">
    <location>
        <begin position="636"/>
        <end position="647"/>
    </location>
</feature>
<feature type="region of interest" description="Disordered" evidence="2">
    <location>
        <begin position="243"/>
        <end position="270"/>
    </location>
</feature>
<accession>A0A9X0ACA8</accession>
<feature type="region of interest" description="Disordered" evidence="2">
    <location>
        <begin position="1107"/>
        <end position="1273"/>
    </location>
</feature>
<name>A0A9X0ACA8_9HELO</name>
<evidence type="ECO:0000313" key="5">
    <source>
        <dbReference type="Proteomes" id="UP001152300"/>
    </source>
</evidence>
<keyword evidence="5" id="KW-1185">Reference proteome</keyword>
<feature type="domain" description="Pleckstrin homology" evidence="3">
    <location>
        <begin position="962"/>
        <end position="1094"/>
    </location>
</feature>
<dbReference type="GO" id="GO:0032065">
    <property type="term" value="P:maintenance of protein location in cell cortex"/>
    <property type="evidence" value="ECO:0007669"/>
    <property type="project" value="InterPro"/>
</dbReference>
<feature type="region of interest" description="Disordered" evidence="2">
    <location>
        <begin position="802"/>
        <end position="958"/>
    </location>
</feature>
<feature type="compositionally biased region" description="Polar residues" evidence="2">
    <location>
        <begin position="1240"/>
        <end position="1255"/>
    </location>
</feature>
<feature type="region of interest" description="Disordered" evidence="2">
    <location>
        <begin position="1301"/>
        <end position="1339"/>
    </location>
</feature>
<evidence type="ECO:0000259" key="3">
    <source>
        <dbReference type="Pfam" id="PF12814"/>
    </source>
</evidence>
<proteinExistence type="predicted"/>
<feature type="region of interest" description="Disordered" evidence="2">
    <location>
        <begin position="308"/>
        <end position="332"/>
    </location>
</feature>
<reference evidence="4" key="1">
    <citation type="submission" date="2022-11" db="EMBL/GenBank/DDBJ databases">
        <title>Genome Resource of Sclerotinia nivalis Strain SnTB1, a Plant Pathogen Isolated from American Ginseng.</title>
        <authorList>
            <person name="Fan S."/>
        </authorList>
    </citation>
    <scope>NUCLEOTIDE SEQUENCE</scope>
    <source>
        <strain evidence="4">SnTB1</strain>
    </source>
</reference>
<dbReference type="EMBL" id="JAPEIS010000014">
    <property type="protein sequence ID" value="KAJ8060100.1"/>
    <property type="molecule type" value="Genomic_DNA"/>
</dbReference>
<feature type="region of interest" description="Disordered" evidence="2">
    <location>
        <begin position="1359"/>
        <end position="1390"/>
    </location>
</feature>
<evidence type="ECO:0000313" key="4">
    <source>
        <dbReference type="EMBL" id="KAJ8060100.1"/>
    </source>
</evidence>